<evidence type="ECO:0000313" key="3">
    <source>
        <dbReference type="Proteomes" id="UP001198034"/>
    </source>
</evidence>
<dbReference type="Gene3D" id="3.40.50.2300">
    <property type="match status" value="1"/>
</dbReference>
<proteinExistence type="predicted"/>
<comment type="caution">
    <text evidence="2">The sequence shown here is derived from an EMBL/GenBank/DDBJ whole genome shotgun (WGS) entry which is preliminary data.</text>
</comment>
<reference evidence="2 3" key="1">
    <citation type="submission" date="2021-10" db="EMBL/GenBank/DDBJ databases">
        <authorList>
            <person name="Chen M."/>
        </authorList>
    </citation>
    <scope>NUCLEOTIDE SEQUENCE [LARGE SCALE GENOMIC DNA]</scope>
    <source>
        <strain evidence="2 3">H3-26</strain>
    </source>
</reference>
<dbReference type="Pfam" id="PF03861">
    <property type="entry name" value="ANTAR"/>
    <property type="match status" value="1"/>
</dbReference>
<dbReference type="EMBL" id="JAJAWG010000011">
    <property type="protein sequence ID" value="MCB5197222.1"/>
    <property type="molecule type" value="Genomic_DNA"/>
</dbReference>
<keyword evidence="3" id="KW-1185">Reference proteome</keyword>
<protein>
    <submittedName>
        <fullName evidence="2">ANTAR domain-containing protein</fullName>
    </submittedName>
</protein>
<gene>
    <name evidence="2" type="ORF">LG219_13215</name>
</gene>
<name>A0ABS8BNB8_9NEIS</name>
<dbReference type="PROSITE" id="PS50921">
    <property type="entry name" value="ANTAR"/>
    <property type="match status" value="1"/>
</dbReference>
<dbReference type="Gene3D" id="1.10.10.10">
    <property type="entry name" value="Winged helix-like DNA-binding domain superfamily/Winged helix DNA-binding domain"/>
    <property type="match status" value="1"/>
</dbReference>
<dbReference type="InterPro" id="IPR005561">
    <property type="entry name" value="ANTAR"/>
</dbReference>
<organism evidence="2 3">
    <name type="scientific">Deefgea salmonis</name>
    <dbReference type="NCBI Taxonomy" id="2875502"/>
    <lineage>
        <taxon>Bacteria</taxon>
        <taxon>Pseudomonadati</taxon>
        <taxon>Pseudomonadota</taxon>
        <taxon>Betaproteobacteria</taxon>
        <taxon>Neisseriales</taxon>
        <taxon>Chitinibacteraceae</taxon>
        <taxon>Deefgea</taxon>
    </lineage>
</organism>
<dbReference type="SUPFAM" id="SSF52172">
    <property type="entry name" value="CheY-like"/>
    <property type="match status" value="1"/>
</dbReference>
<evidence type="ECO:0000259" key="1">
    <source>
        <dbReference type="PROSITE" id="PS50921"/>
    </source>
</evidence>
<dbReference type="InterPro" id="IPR008327">
    <property type="entry name" value="Sig_transdc_resp-reg_antiterm"/>
</dbReference>
<dbReference type="Proteomes" id="UP001198034">
    <property type="component" value="Unassembled WGS sequence"/>
</dbReference>
<feature type="domain" description="ANTAR" evidence="1">
    <location>
        <begin position="120"/>
        <end position="181"/>
    </location>
</feature>
<accession>A0ABS8BNB8</accession>
<dbReference type="InterPro" id="IPR036388">
    <property type="entry name" value="WH-like_DNA-bd_sf"/>
</dbReference>
<dbReference type="SMART" id="SM01012">
    <property type="entry name" value="ANTAR"/>
    <property type="match status" value="1"/>
</dbReference>
<evidence type="ECO:0000313" key="2">
    <source>
        <dbReference type="EMBL" id="MCB5197222.1"/>
    </source>
</evidence>
<dbReference type="PIRSF" id="PIRSF036382">
    <property type="entry name" value="RR_antiterm"/>
    <property type="match status" value="1"/>
</dbReference>
<dbReference type="RefSeq" id="WP_226764948.1">
    <property type="nucleotide sequence ID" value="NZ_JAJAWG010000011.1"/>
</dbReference>
<sequence length="189" mass="21380">MLKVLYIDDGVAADADWLILPAAYQWVAERATAHSLPAIFAREQPDFLLIRSLTLSAALFSSLEQLHLTPKPILLFSTSNERELIRMALSLGVSAYVLNDWRAERLAAELLLGSLRFEEKRHWQAQLQQAQCQLLERKIIDRAKGLLMDKQHMSEQQAFVALRNQAMKQGIKLADAARQVLALASWMDA</sequence>
<dbReference type="InterPro" id="IPR011006">
    <property type="entry name" value="CheY-like_superfamily"/>
</dbReference>